<dbReference type="InterPro" id="IPR002328">
    <property type="entry name" value="ADH_Zn_CS"/>
</dbReference>
<dbReference type="PANTHER" id="PTHR43880">
    <property type="entry name" value="ALCOHOL DEHYDROGENASE"/>
    <property type="match status" value="1"/>
</dbReference>
<proteinExistence type="inferred from homology"/>
<dbReference type="Gene3D" id="3.90.180.10">
    <property type="entry name" value="Medium-chain alcohol dehydrogenases, catalytic domain"/>
    <property type="match status" value="2"/>
</dbReference>
<evidence type="ECO:0000256" key="5">
    <source>
        <dbReference type="ARBA" id="ARBA00023027"/>
    </source>
</evidence>
<dbReference type="PANTHER" id="PTHR43880:SF67">
    <property type="entry name" value="ALCOHOL DEHYDROGENASE 1B"/>
    <property type="match status" value="1"/>
</dbReference>
<reference evidence="9" key="1">
    <citation type="journal article" date="2010" name="Science">
        <title>The genome of the Western clawed frog Xenopus tropicalis.</title>
        <authorList>
            <person name="Hellsten U."/>
            <person name="Harland R.M."/>
            <person name="Gilchrist M.J."/>
            <person name="Hendrix D."/>
            <person name="Jurka J."/>
            <person name="Kapitonov V."/>
            <person name="Ovcharenko I."/>
            <person name="Putnam N.H."/>
            <person name="Shu S."/>
            <person name="Taher L."/>
            <person name="Blitz I.L."/>
            <person name="Blumberg B."/>
            <person name="Dichmann D.S."/>
            <person name="Dubchak I."/>
            <person name="Amaya E."/>
            <person name="Detter J.C."/>
            <person name="Fletcher R."/>
            <person name="Gerhard D.S."/>
            <person name="Goodstein D."/>
            <person name="Graves T."/>
            <person name="Grigoriev I.V."/>
            <person name="Grimwood J."/>
            <person name="Kawashima T."/>
            <person name="Lindquist E."/>
            <person name="Lucas S.M."/>
            <person name="Mead P.E."/>
            <person name="Mitros T."/>
            <person name="Ogino H."/>
            <person name="Ohta Y."/>
            <person name="Poliakov A.V."/>
            <person name="Pollet N."/>
            <person name="Robert J."/>
            <person name="Salamov A."/>
            <person name="Sater A.K."/>
            <person name="Schmutz J."/>
            <person name="Terry A."/>
            <person name="Vize P.D."/>
            <person name="Warren W.C."/>
            <person name="Wells D."/>
            <person name="Wills A."/>
            <person name="Wilson R.K."/>
            <person name="Zimmerman L.B."/>
            <person name="Zorn A.M."/>
            <person name="Grainger R."/>
            <person name="Grammer T."/>
            <person name="Khokha M.K."/>
            <person name="Richardson P.M."/>
            <person name="Rokhsar D.S."/>
        </authorList>
    </citation>
    <scope>NUCLEOTIDE SEQUENCE [LARGE SCALE GENOMIC DNA]</scope>
    <source>
        <strain evidence="9">Nigerian</strain>
    </source>
</reference>
<evidence type="ECO:0000256" key="6">
    <source>
        <dbReference type="RuleBase" id="RU361277"/>
    </source>
</evidence>
<feature type="domain" description="Alcohol dehydrogenase-like N-terminal" evidence="8">
    <location>
        <begin position="34"/>
        <end position="163"/>
    </location>
</feature>
<name>A0A6I8SFJ7_XENTR</name>
<feature type="domain" description="Alcohol dehydrogenase-like C-terminal" evidence="7">
    <location>
        <begin position="233"/>
        <end position="366"/>
    </location>
</feature>
<dbReference type="InterPro" id="IPR036291">
    <property type="entry name" value="NAD(P)-bd_dom_sf"/>
</dbReference>
<dbReference type="GO" id="GO:0008270">
    <property type="term" value="F:zinc ion binding"/>
    <property type="evidence" value="ECO:0007669"/>
    <property type="project" value="InterPro"/>
</dbReference>
<dbReference type="GO" id="GO:0016491">
    <property type="term" value="F:oxidoreductase activity"/>
    <property type="evidence" value="ECO:0007669"/>
    <property type="project" value="UniProtKB-KW"/>
</dbReference>
<dbReference type="SUPFAM" id="SSF50129">
    <property type="entry name" value="GroES-like"/>
    <property type="match status" value="2"/>
</dbReference>
<keyword evidence="5" id="KW-0520">NAD</keyword>
<sequence>MATAGKVIKCKAAVAWGPKQPLTIEDIEVAPPKAHEVRVKIVATGICRSDDHVLSGAISDMKFPAILGHEGAGIVESVGEGVKNIKPGDKVIPLFVPQCGECRCCTNVRSNLCDKHDIGPYRGLMLDNTNRFTCKGNPVYTFLSTSTFTEYTVLDEICVAKIDDNAPLDKVCLIGCGFSTGYGSAVKIAKIDDNAPLDKVCLISCGFSTGYGSAVKIAKVEPGSTCAVFGLGGVGLSGIIGCKAAGASRIIGVDTNSKKFTAAKNVGATECINPNDYKEPVHEVLTKMTGLGTDYSLEFVGDTNVMLSALLSTNFASGTTVIVGLAHYTAKMNFNPMVLLTGRTLKGGLLGGCKSKDIPKLVSDLMAKKFDLDGLITHKMPLAKINEAYDVLTKGESLRTILMMSSCE</sequence>
<evidence type="ECO:0000256" key="3">
    <source>
        <dbReference type="ARBA" id="ARBA00022833"/>
    </source>
</evidence>
<dbReference type="Pfam" id="PF08240">
    <property type="entry name" value="ADH_N"/>
    <property type="match status" value="1"/>
</dbReference>
<dbReference type="FunFam" id="3.90.180.10:FF:000001">
    <property type="entry name" value="S-(hydroxymethyl)glutathione dehydrogenase"/>
    <property type="match status" value="1"/>
</dbReference>
<dbReference type="Gene3D" id="3.40.50.720">
    <property type="entry name" value="NAD(P)-binding Rossmann-like Domain"/>
    <property type="match status" value="1"/>
</dbReference>
<gene>
    <name evidence="9" type="primary">adh1</name>
</gene>
<keyword evidence="3 6" id="KW-0862">Zinc</keyword>
<dbReference type="Bgee" id="ENSXETG00000027121">
    <property type="expression patterns" value="Expressed in liver and 9 other cell types or tissues"/>
</dbReference>
<evidence type="ECO:0000256" key="4">
    <source>
        <dbReference type="ARBA" id="ARBA00023002"/>
    </source>
</evidence>
<comment type="cofactor">
    <cofactor evidence="1 6">
        <name>Zn(2+)</name>
        <dbReference type="ChEBI" id="CHEBI:29105"/>
    </cofactor>
</comment>
<keyword evidence="2 6" id="KW-0479">Metal-binding</keyword>
<organism evidence="9">
    <name type="scientific">Xenopus tropicalis</name>
    <name type="common">Western clawed frog</name>
    <name type="synonym">Silurana tropicalis</name>
    <dbReference type="NCBI Taxonomy" id="8364"/>
    <lineage>
        <taxon>Eukaryota</taxon>
        <taxon>Metazoa</taxon>
        <taxon>Chordata</taxon>
        <taxon>Craniata</taxon>
        <taxon>Vertebrata</taxon>
        <taxon>Euteleostomi</taxon>
        <taxon>Amphibia</taxon>
        <taxon>Batrachia</taxon>
        <taxon>Anura</taxon>
        <taxon>Pipoidea</taxon>
        <taxon>Pipidae</taxon>
        <taxon>Xenopodinae</taxon>
        <taxon>Xenopus</taxon>
        <taxon>Silurana</taxon>
    </lineage>
</organism>
<evidence type="ECO:0000259" key="8">
    <source>
        <dbReference type="Pfam" id="PF08240"/>
    </source>
</evidence>
<dbReference type="InterPro" id="IPR013154">
    <property type="entry name" value="ADH-like_N"/>
</dbReference>
<dbReference type="Xenbase" id="XB-GENE-482968">
    <property type="gene designation" value="adh1"/>
</dbReference>
<dbReference type="FunFam" id="3.40.50.720:FF:000003">
    <property type="entry name" value="S-(hydroxymethyl)glutathione dehydrogenase"/>
    <property type="match status" value="1"/>
</dbReference>
<evidence type="ECO:0000259" key="7">
    <source>
        <dbReference type="Pfam" id="PF00107"/>
    </source>
</evidence>
<evidence type="ECO:0000256" key="2">
    <source>
        <dbReference type="ARBA" id="ARBA00022723"/>
    </source>
</evidence>
<dbReference type="InterPro" id="IPR011032">
    <property type="entry name" value="GroES-like_sf"/>
</dbReference>
<evidence type="ECO:0000313" key="9">
    <source>
        <dbReference type="Ensembl" id="ENSXETP00000097042"/>
    </source>
</evidence>
<dbReference type="InterPro" id="IPR013149">
    <property type="entry name" value="ADH-like_C"/>
</dbReference>
<accession>A0A6I8SFJ7</accession>
<dbReference type="SUPFAM" id="SSF51735">
    <property type="entry name" value="NAD(P)-binding Rossmann-fold domains"/>
    <property type="match status" value="1"/>
</dbReference>
<reference evidence="9" key="2">
    <citation type="submission" date="2020-05" db="UniProtKB">
        <authorList>
            <consortium name="Ensembl"/>
        </authorList>
    </citation>
    <scope>IDENTIFICATION</scope>
</reference>
<dbReference type="Pfam" id="PF00107">
    <property type="entry name" value="ADH_zinc_N"/>
    <property type="match status" value="1"/>
</dbReference>
<comment type="similarity">
    <text evidence="6">Belongs to the zinc-containing alcohol dehydrogenase family.</text>
</comment>
<evidence type="ECO:0000256" key="1">
    <source>
        <dbReference type="ARBA" id="ARBA00001947"/>
    </source>
</evidence>
<protein>
    <submittedName>
        <fullName evidence="9">Alcohol dehydrogenase 1</fullName>
    </submittedName>
</protein>
<dbReference type="GeneTree" id="ENSGT00940000164026"/>
<dbReference type="PROSITE" id="PS00059">
    <property type="entry name" value="ADH_ZINC"/>
    <property type="match status" value="1"/>
</dbReference>
<keyword evidence="4" id="KW-0560">Oxidoreductase</keyword>
<dbReference type="Ensembl" id="ENSXETT00000070771">
    <property type="protein sequence ID" value="ENSXETP00000097042"/>
    <property type="gene ID" value="ENSXETG00000027121"/>
</dbReference>
<dbReference type="AlphaFoldDB" id="A0A6I8SFJ7"/>
<dbReference type="InParanoid" id="A0A6I8SFJ7"/>